<organism evidence="2 3">
    <name type="scientific">Cylindrobasidium torrendii FP15055 ss-10</name>
    <dbReference type="NCBI Taxonomy" id="1314674"/>
    <lineage>
        <taxon>Eukaryota</taxon>
        <taxon>Fungi</taxon>
        <taxon>Dikarya</taxon>
        <taxon>Basidiomycota</taxon>
        <taxon>Agaricomycotina</taxon>
        <taxon>Agaricomycetes</taxon>
        <taxon>Agaricomycetidae</taxon>
        <taxon>Agaricales</taxon>
        <taxon>Marasmiineae</taxon>
        <taxon>Physalacriaceae</taxon>
        <taxon>Cylindrobasidium</taxon>
    </lineage>
</organism>
<feature type="compositionally biased region" description="Low complexity" evidence="1">
    <location>
        <begin position="286"/>
        <end position="296"/>
    </location>
</feature>
<accession>A0A0D7BQ38</accession>
<evidence type="ECO:0000313" key="2">
    <source>
        <dbReference type="EMBL" id="KIY72557.1"/>
    </source>
</evidence>
<feature type="region of interest" description="Disordered" evidence="1">
    <location>
        <begin position="89"/>
        <end position="183"/>
    </location>
</feature>
<feature type="compositionally biased region" description="Low complexity" evidence="1">
    <location>
        <begin position="234"/>
        <end position="254"/>
    </location>
</feature>
<proteinExistence type="predicted"/>
<evidence type="ECO:0000313" key="3">
    <source>
        <dbReference type="Proteomes" id="UP000054007"/>
    </source>
</evidence>
<gene>
    <name evidence="2" type="ORF">CYLTODRAFT_417760</name>
</gene>
<feature type="compositionally biased region" description="Basic and acidic residues" evidence="1">
    <location>
        <begin position="144"/>
        <end position="153"/>
    </location>
</feature>
<protein>
    <submittedName>
        <fullName evidence="2">Uncharacterized protein</fullName>
    </submittedName>
</protein>
<dbReference type="OrthoDB" id="3255924at2759"/>
<feature type="region of interest" description="Disordered" evidence="1">
    <location>
        <begin position="205"/>
        <end position="312"/>
    </location>
</feature>
<dbReference type="Proteomes" id="UP000054007">
    <property type="component" value="Unassembled WGS sequence"/>
</dbReference>
<dbReference type="AlphaFoldDB" id="A0A0D7BQ38"/>
<feature type="compositionally biased region" description="Polar residues" evidence="1">
    <location>
        <begin position="108"/>
        <end position="117"/>
    </location>
</feature>
<reference evidence="2 3" key="1">
    <citation type="journal article" date="2015" name="Fungal Genet. Biol.">
        <title>Evolution of novel wood decay mechanisms in Agaricales revealed by the genome sequences of Fistulina hepatica and Cylindrobasidium torrendii.</title>
        <authorList>
            <person name="Floudas D."/>
            <person name="Held B.W."/>
            <person name="Riley R."/>
            <person name="Nagy L.G."/>
            <person name="Koehler G."/>
            <person name="Ransdell A.S."/>
            <person name="Younus H."/>
            <person name="Chow J."/>
            <person name="Chiniquy J."/>
            <person name="Lipzen A."/>
            <person name="Tritt A."/>
            <person name="Sun H."/>
            <person name="Haridas S."/>
            <person name="LaButti K."/>
            <person name="Ohm R.A."/>
            <person name="Kues U."/>
            <person name="Blanchette R.A."/>
            <person name="Grigoriev I.V."/>
            <person name="Minto R.E."/>
            <person name="Hibbett D.S."/>
        </authorList>
    </citation>
    <scope>NUCLEOTIDE SEQUENCE [LARGE SCALE GENOMIC DNA]</scope>
    <source>
        <strain evidence="2 3">FP15055 ss-10</strain>
    </source>
</reference>
<dbReference type="EMBL" id="KN880442">
    <property type="protein sequence ID" value="KIY72557.1"/>
    <property type="molecule type" value="Genomic_DNA"/>
</dbReference>
<feature type="compositionally biased region" description="Basic and acidic residues" evidence="1">
    <location>
        <begin position="162"/>
        <end position="179"/>
    </location>
</feature>
<keyword evidence="3" id="KW-1185">Reference proteome</keyword>
<name>A0A0D7BQ38_9AGAR</name>
<sequence>MAMDISWTDTLRAAMSNCFPMCSGSGSSDDEHRSRSRNVSNPDLAALLASDSEGDAVSLHSNFRPHSNKRKKRTLTMCGMDNLFGRRQKGIRLEGDEDSLLPSAPIRTRTQSTSTEGSDVPPRPRGRYDSDAAPLDVDTVTAEEVQRRREKDERRKRRRERKARERLSISIHHPQEEQHFQGFQGSGQVPAVYRAEDEFLEVPAMSPHADDDEADLDGAVYYSKPGRSSGADGSQTHSRSSATSSSAPFSPQTPLFQQQDPMVIGQQYGPMSPMQIPKKKRKSSKRSAGTRSSTTSDTLAEPAFEGVVGGKL</sequence>
<evidence type="ECO:0000256" key="1">
    <source>
        <dbReference type="SAM" id="MobiDB-lite"/>
    </source>
</evidence>